<dbReference type="Proteomes" id="UP001159428">
    <property type="component" value="Unassembled WGS sequence"/>
</dbReference>
<dbReference type="PANTHER" id="PTHR13255:SF0">
    <property type="entry name" value="ATAXIN-10"/>
    <property type="match status" value="1"/>
</dbReference>
<evidence type="ECO:0000313" key="8">
    <source>
        <dbReference type="Proteomes" id="UP001159428"/>
    </source>
</evidence>
<protein>
    <recommendedName>
        <fullName evidence="2">Ataxin-10</fullName>
    </recommendedName>
</protein>
<comment type="function">
    <text evidence="5">May play a role in the regulation of cytokinesis. May play a role in signaling by stimulating protein glycosylation. Induces neuritogenesis by activating the Ras-MAP kinase pathway and is necessary for the survival of cerebellar neurons. Does not appear to play a major role in ciliogenesis.</text>
</comment>
<dbReference type="Gene3D" id="1.25.10.10">
    <property type="entry name" value="Leucine-rich Repeat Variant"/>
    <property type="match status" value="2"/>
</dbReference>
<dbReference type="InterPro" id="IPR011989">
    <property type="entry name" value="ARM-like"/>
</dbReference>
<keyword evidence="8" id="KW-1185">Reference proteome</keyword>
<evidence type="ECO:0000256" key="1">
    <source>
        <dbReference type="ARBA" id="ARBA00008384"/>
    </source>
</evidence>
<dbReference type="Pfam" id="PF09759">
    <property type="entry name" value="Atx10homo_assoc"/>
    <property type="match status" value="1"/>
</dbReference>
<dbReference type="GO" id="GO:0005829">
    <property type="term" value="C:cytosol"/>
    <property type="evidence" value="ECO:0007669"/>
    <property type="project" value="TreeGrafter"/>
</dbReference>
<dbReference type="AlphaFoldDB" id="A0AAU9WTJ3"/>
<reference evidence="7 8" key="1">
    <citation type="submission" date="2022-05" db="EMBL/GenBank/DDBJ databases">
        <authorList>
            <consortium name="Genoscope - CEA"/>
            <person name="William W."/>
        </authorList>
    </citation>
    <scope>NUCLEOTIDE SEQUENCE [LARGE SCALE GENOMIC DNA]</scope>
</reference>
<keyword evidence="3" id="KW-0132">Cell division</keyword>
<dbReference type="GO" id="GO:0031175">
    <property type="term" value="P:neuron projection development"/>
    <property type="evidence" value="ECO:0007669"/>
    <property type="project" value="TreeGrafter"/>
</dbReference>
<dbReference type="InterPro" id="IPR019156">
    <property type="entry name" value="Ataxin-10_domain"/>
</dbReference>
<dbReference type="PANTHER" id="PTHR13255">
    <property type="entry name" value="ATAXIN-10"/>
    <property type="match status" value="1"/>
</dbReference>
<feature type="domain" description="Ataxin-10" evidence="6">
    <location>
        <begin position="393"/>
        <end position="490"/>
    </location>
</feature>
<comment type="caution">
    <text evidence="7">The sequence shown here is derived from an EMBL/GenBank/DDBJ whole genome shotgun (WGS) entry which is preliminary data.</text>
</comment>
<evidence type="ECO:0000313" key="7">
    <source>
        <dbReference type="EMBL" id="CAH3125173.1"/>
    </source>
</evidence>
<evidence type="ECO:0000256" key="3">
    <source>
        <dbReference type="ARBA" id="ARBA00022618"/>
    </source>
</evidence>
<sequence>MADGDNALSELGALTRKLNYSKNSWTEVKATLERLKTWAVAKENRCMVSETNILQMKDIITACKNSMCAQTGELEENQLILCLRASAEAFRFLRNCCAATPKNQNSIASLGVIEEVLNTNVLLLKPKFQENERASDAVNDAVKSSLQLLGNTVVKNDATQQFVWNMCFPNFFLSVLSSVNHNIQDCLCMIIYNCLNEQHRIQLVSAHDGLKMITHVIHLCAEKSQLEWGYFILDYLICNALLPEIYKGIEFDPLARIILLDLIQVKITDALDEPSIKLREEHVKHGFYTDSLAYIADEFEKQAEDIIQQLQQLSPSSDDFFQVLIITRLLSVLSIGTGLQSNLTGLQERTPLLTTCVGLLKETTNSEVKETFSNAHSIPQGVDSGKLSPSHGFQRDLVRVIGNMCYKHAANQNKVRDLGGIPLLLDHCNVDDHNPFICQWAIFAIRNLLENNKENQRIVSAMDCQGLADTSRLRELGVEAVELDNGRIKLVPIKKIHN</sequence>
<proteinExistence type="inferred from homology"/>
<keyword evidence="4" id="KW-0131">Cell cycle</keyword>
<evidence type="ECO:0000256" key="5">
    <source>
        <dbReference type="ARBA" id="ARBA00045173"/>
    </source>
</evidence>
<gene>
    <name evidence="7" type="ORF">PMEA_00012162</name>
</gene>
<name>A0AAU9WTJ3_9CNID</name>
<dbReference type="InterPro" id="IPR051374">
    <property type="entry name" value="Ataxin-10/CTR86_families"/>
</dbReference>
<dbReference type="EMBL" id="CALNXJ010000021">
    <property type="protein sequence ID" value="CAH3125173.1"/>
    <property type="molecule type" value="Genomic_DNA"/>
</dbReference>
<organism evidence="7 8">
    <name type="scientific">Pocillopora meandrina</name>
    <dbReference type="NCBI Taxonomy" id="46732"/>
    <lineage>
        <taxon>Eukaryota</taxon>
        <taxon>Metazoa</taxon>
        <taxon>Cnidaria</taxon>
        <taxon>Anthozoa</taxon>
        <taxon>Hexacorallia</taxon>
        <taxon>Scleractinia</taxon>
        <taxon>Astrocoeniina</taxon>
        <taxon>Pocilloporidae</taxon>
        <taxon>Pocillopora</taxon>
    </lineage>
</organism>
<dbReference type="SUPFAM" id="SSF48371">
    <property type="entry name" value="ARM repeat"/>
    <property type="match status" value="1"/>
</dbReference>
<evidence type="ECO:0000256" key="2">
    <source>
        <dbReference type="ARBA" id="ARBA00018804"/>
    </source>
</evidence>
<comment type="similarity">
    <text evidence="1">Belongs to the ataxin-10 family.</text>
</comment>
<accession>A0AAU9WTJ3</accession>
<dbReference type="InterPro" id="IPR016024">
    <property type="entry name" value="ARM-type_fold"/>
</dbReference>
<dbReference type="GO" id="GO:0051301">
    <property type="term" value="P:cell division"/>
    <property type="evidence" value="ECO:0007669"/>
    <property type="project" value="UniProtKB-KW"/>
</dbReference>
<evidence type="ECO:0000259" key="6">
    <source>
        <dbReference type="Pfam" id="PF09759"/>
    </source>
</evidence>
<evidence type="ECO:0000256" key="4">
    <source>
        <dbReference type="ARBA" id="ARBA00023306"/>
    </source>
</evidence>